<evidence type="ECO:0000259" key="11">
    <source>
        <dbReference type="PROSITE" id="PS50175"/>
    </source>
</evidence>
<dbReference type="Pfam" id="PF17919">
    <property type="entry name" value="RT_RNaseH_2"/>
    <property type="match status" value="1"/>
</dbReference>
<feature type="region of interest" description="Disordered" evidence="10">
    <location>
        <begin position="931"/>
        <end position="1035"/>
    </location>
</feature>
<sequence>MHIQKGGKRLGQPLVAASGQALRPRRLYVTCRTTKKQFLVDTGSDVSVYPRSMTSGHIMPTNYELFAANGSIITTYGWITLQPNLGLRRSFPWRFIIANVTSPIIGADFLSYYHLLPDLQKGILVDGKTDLRIKGTAETGSVESVKVLTIENKYHRILAEFPDITRATAKTRTVKHTTVHHIKTTEGPPEACRPRRLDPNKLKAAKAEFNLLLQEGVIQASKSPWSAPLHMVQKKNNAWRPCGDYRRLNTRTVPDRYPIPHIEDFSQTLHGKKIFSTIDLVRAYNQIPVHPDDIPKTAITTPFGLYEFQYMPFGLRNAAQTFQRFINEITSDLEFCYAYIDDILVASNNEEEHEEHLRRLFKRLEENGILLSPAKCVLGAEQVLFLGYEVSEKGTRPPPERIEAIKKFPRPENVQQLRQFLGTLNFYRRFIPDAAKEQVVLNDVLSGPKVKKKSPITWSKDLEEAFQKCKESLARATMIAHPKPETEITLTTDASDRAMGAVIQQRSGEEWQPLAFFSKKLNPAQQKYSPYDRELLAIYAAIKHYRHMLEGRNFTVFTDHKPITYAFQQDPLHSSPRQARHLQYIGQFTTDIRHISGKDNMVADALSRIEKIQAAVNLEDLAKAQEEDAELQEILNGDSSLKLQRTQIPGTNSALYCDTSTTIARPFVTKEYRKQIFQSLHSLSHPGSKATAKLVSERYVWPRVKSDCHQWAKACINCQKVKVHKHTRTPLGNFVGPTKRFEHVHIDLVGPLPVSKGYRYCLTIVDRFTRWPEAIPVIDITAETIAQTLFTHWIARFVMMGIRAAYKEDLHATPAELVYGETLRLPGEFLQESQETTNNESDFIRRLKQAMEKLRPQPIKRHGTPAIFEHKDLETSSHVFLRHDAPTRALQPTYEGPYEVLNRLEKIYKLRINGKTVHVAKDRLKPAYILAEDPVPTENQKVPAPTEPQKDITPSEIETRSGRTSRKTVRFQSSPTKTQRRGAPKEDAEDHHQNYGLQGEHPSSTGGGRNSPTDPANASPFRQKKGRPSDRRGTP</sequence>
<organism evidence="13 14">
    <name type="scientific">Lasius niger</name>
    <name type="common">Black garden ant</name>
    <dbReference type="NCBI Taxonomy" id="67767"/>
    <lineage>
        <taxon>Eukaryota</taxon>
        <taxon>Metazoa</taxon>
        <taxon>Ecdysozoa</taxon>
        <taxon>Arthropoda</taxon>
        <taxon>Hexapoda</taxon>
        <taxon>Insecta</taxon>
        <taxon>Pterygota</taxon>
        <taxon>Neoptera</taxon>
        <taxon>Endopterygota</taxon>
        <taxon>Hymenoptera</taxon>
        <taxon>Apocrita</taxon>
        <taxon>Aculeata</taxon>
        <taxon>Formicoidea</taxon>
        <taxon>Formicidae</taxon>
        <taxon>Formicinae</taxon>
        <taxon>Lasius</taxon>
        <taxon>Lasius</taxon>
    </lineage>
</organism>
<dbReference type="GO" id="GO:0004190">
    <property type="term" value="F:aspartic-type endopeptidase activity"/>
    <property type="evidence" value="ECO:0007669"/>
    <property type="project" value="InterPro"/>
</dbReference>
<evidence type="ECO:0000256" key="6">
    <source>
        <dbReference type="ARBA" id="ARBA00022759"/>
    </source>
</evidence>
<dbReference type="FunFam" id="3.30.70.270:FF:000020">
    <property type="entry name" value="Transposon Tf2-6 polyprotein-like Protein"/>
    <property type="match status" value="1"/>
</dbReference>
<keyword evidence="6" id="KW-0255">Endonuclease</keyword>
<keyword evidence="7" id="KW-0378">Hydrolase</keyword>
<dbReference type="Pfam" id="PF17921">
    <property type="entry name" value="Integrase_H2C2"/>
    <property type="match status" value="1"/>
</dbReference>
<evidence type="ECO:0000256" key="2">
    <source>
        <dbReference type="ARBA" id="ARBA00022670"/>
    </source>
</evidence>
<dbReference type="InterPro" id="IPR001995">
    <property type="entry name" value="Peptidase_A2_cat"/>
</dbReference>
<dbReference type="FunFam" id="3.10.10.10:FF:000007">
    <property type="entry name" value="Retrovirus-related Pol polyprotein from transposon 17.6-like Protein"/>
    <property type="match status" value="1"/>
</dbReference>
<dbReference type="GO" id="GO:0042575">
    <property type="term" value="C:DNA polymerase complex"/>
    <property type="evidence" value="ECO:0007669"/>
    <property type="project" value="UniProtKB-ARBA"/>
</dbReference>
<feature type="region of interest" description="Disordered" evidence="10">
    <location>
        <begin position="175"/>
        <end position="195"/>
    </location>
</feature>
<feature type="domain" description="Reverse transcriptase" evidence="12">
    <location>
        <begin position="213"/>
        <end position="390"/>
    </location>
</feature>
<dbReference type="InterPro" id="IPR000477">
    <property type="entry name" value="RT_dom"/>
</dbReference>
<keyword evidence="14" id="KW-1185">Reference proteome</keyword>
<dbReference type="SUPFAM" id="SSF50630">
    <property type="entry name" value="Acid proteases"/>
    <property type="match status" value="1"/>
</dbReference>
<dbReference type="OrthoDB" id="7693345at2759"/>
<dbReference type="Pfam" id="PF00078">
    <property type="entry name" value="RVT_1"/>
    <property type="match status" value="1"/>
</dbReference>
<dbReference type="InterPro" id="IPR021109">
    <property type="entry name" value="Peptidase_aspartic_dom_sf"/>
</dbReference>
<name>A0A0J7N8Y6_LASNI</name>
<accession>A0A0J7N8Y6</accession>
<dbReference type="EC" id="2.7.7.49" evidence="1"/>
<keyword evidence="8" id="KW-0695">RNA-directed DNA polymerase</keyword>
<dbReference type="Gene3D" id="3.30.70.270">
    <property type="match status" value="2"/>
</dbReference>
<reference evidence="13 14" key="1">
    <citation type="submission" date="2015-04" db="EMBL/GenBank/DDBJ databases">
        <title>Lasius niger genome sequencing.</title>
        <authorList>
            <person name="Konorov E.A."/>
            <person name="Nikitin M.A."/>
            <person name="Kirill M.V."/>
            <person name="Chang P."/>
        </authorList>
    </citation>
    <scope>NUCLEOTIDE SEQUENCE [LARGE SCALE GENOMIC DNA]</scope>
    <source>
        <tissue evidence="13">Whole</tissue>
    </source>
</reference>
<keyword evidence="5" id="KW-0540">Nuclease</keyword>
<evidence type="ECO:0000256" key="3">
    <source>
        <dbReference type="ARBA" id="ARBA00022679"/>
    </source>
</evidence>
<dbReference type="GO" id="GO:0006508">
    <property type="term" value="P:proteolysis"/>
    <property type="evidence" value="ECO:0007669"/>
    <property type="project" value="UniProtKB-KW"/>
</dbReference>
<evidence type="ECO:0000313" key="14">
    <source>
        <dbReference type="Proteomes" id="UP000036403"/>
    </source>
</evidence>
<dbReference type="InterPro" id="IPR050951">
    <property type="entry name" value="Retrovirus_Pol_polyprotein"/>
</dbReference>
<dbReference type="FunFam" id="3.10.20.370:FF:000001">
    <property type="entry name" value="Retrovirus-related Pol polyprotein from transposon 17.6-like protein"/>
    <property type="match status" value="1"/>
</dbReference>
<dbReference type="InterPro" id="IPR041577">
    <property type="entry name" value="RT_RNaseH_2"/>
</dbReference>
<keyword evidence="3" id="KW-0808">Transferase</keyword>
<evidence type="ECO:0000259" key="12">
    <source>
        <dbReference type="PROSITE" id="PS50878"/>
    </source>
</evidence>
<dbReference type="PANTHER" id="PTHR37984:SF5">
    <property type="entry name" value="PROTEIN NYNRIN-LIKE"/>
    <property type="match status" value="1"/>
</dbReference>
<keyword evidence="9" id="KW-0511">Multifunctional enzyme</keyword>
<dbReference type="EMBL" id="LBMM01008151">
    <property type="protein sequence ID" value="KMQ89105.1"/>
    <property type="molecule type" value="Genomic_DNA"/>
</dbReference>
<dbReference type="CDD" id="cd09274">
    <property type="entry name" value="RNase_HI_RT_Ty3"/>
    <property type="match status" value="1"/>
</dbReference>
<dbReference type="InterPro" id="IPR043128">
    <property type="entry name" value="Rev_trsase/Diguanyl_cyclase"/>
</dbReference>
<dbReference type="SUPFAM" id="SSF56672">
    <property type="entry name" value="DNA/RNA polymerases"/>
    <property type="match status" value="1"/>
</dbReference>
<dbReference type="PROSITE" id="PS50175">
    <property type="entry name" value="ASP_PROT_RETROV"/>
    <property type="match status" value="1"/>
</dbReference>
<dbReference type="InterPro" id="IPR036397">
    <property type="entry name" value="RNaseH_sf"/>
</dbReference>
<evidence type="ECO:0000256" key="9">
    <source>
        <dbReference type="ARBA" id="ARBA00023268"/>
    </source>
</evidence>
<keyword evidence="4" id="KW-0548">Nucleotidyltransferase</keyword>
<evidence type="ECO:0000256" key="10">
    <source>
        <dbReference type="SAM" id="MobiDB-lite"/>
    </source>
</evidence>
<evidence type="ECO:0000256" key="4">
    <source>
        <dbReference type="ARBA" id="ARBA00022695"/>
    </source>
</evidence>
<proteinExistence type="predicted"/>
<dbReference type="Gene3D" id="3.30.420.10">
    <property type="entry name" value="Ribonuclease H-like superfamily/Ribonuclease H"/>
    <property type="match status" value="1"/>
</dbReference>
<evidence type="ECO:0000256" key="8">
    <source>
        <dbReference type="ARBA" id="ARBA00022918"/>
    </source>
</evidence>
<dbReference type="GO" id="GO:0004519">
    <property type="term" value="F:endonuclease activity"/>
    <property type="evidence" value="ECO:0007669"/>
    <property type="project" value="UniProtKB-KW"/>
</dbReference>
<feature type="compositionally biased region" description="Basic and acidic residues" evidence="10">
    <location>
        <begin position="983"/>
        <end position="993"/>
    </location>
</feature>
<evidence type="ECO:0000256" key="5">
    <source>
        <dbReference type="ARBA" id="ARBA00022722"/>
    </source>
</evidence>
<dbReference type="CDD" id="cd01647">
    <property type="entry name" value="RT_LTR"/>
    <property type="match status" value="1"/>
</dbReference>
<dbReference type="InterPro" id="IPR041588">
    <property type="entry name" value="Integrase_H2C2"/>
</dbReference>
<dbReference type="InterPro" id="IPR012337">
    <property type="entry name" value="RNaseH-like_sf"/>
</dbReference>
<dbReference type="PaxDb" id="67767-A0A0J7N8Y6"/>
<protein>
    <recommendedName>
        <fullName evidence="1">RNA-directed DNA polymerase</fullName>
        <ecNumber evidence="1">2.7.7.49</ecNumber>
    </recommendedName>
</protein>
<keyword evidence="2" id="KW-0645">Protease</keyword>
<dbReference type="GO" id="GO:0003964">
    <property type="term" value="F:RNA-directed DNA polymerase activity"/>
    <property type="evidence" value="ECO:0007669"/>
    <property type="project" value="UniProtKB-KW"/>
</dbReference>
<evidence type="ECO:0000256" key="7">
    <source>
        <dbReference type="ARBA" id="ARBA00022801"/>
    </source>
</evidence>
<dbReference type="InterPro" id="IPR043502">
    <property type="entry name" value="DNA/RNA_pol_sf"/>
</dbReference>
<dbReference type="AlphaFoldDB" id="A0A0J7N8Y6"/>
<evidence type="ECO:0000256" key="1">
    <source>
        <dbReference type="ARBA" id="ARBA00012493"/>
    </source>
</evidence>
<dbReference type="SUPFAM" id="SSF53098">
    <property type="entry name" value="Ribonuclease H-like"/>
    <property type="match status" value="1"/>
</dbReference>
<evidence type="ECO:0000313" key="13">
    <source>
        <dbReference type="EMBL" id="KMQ89105.1"/>
    </source>
</evidence>
<comment type="caution">
    <text evidence="13">The sequence shown here is derived from an EMBL/GenBank/DDBJ whole genome shotgun (WGS) entry which is preliminary data.</text>
</comment>
<dbReference type="Gene3D" id="3.10.10.10">
    <property type="entry name" value="HIV Type 1 Reverse Transcriptase, subunit A, domain 1"/>
    <property type="match status" value="1"/>
</dbReference>
<dbReference type="PANTHER" id="PTHR37984">
    <property type="entry name" value="PROTEIN CBG26694"/>
    <property type="match status" value="1"/>
</dbReference>
<dbReference type="Proteomes" id="UP000036403">
    <property type="component" value="Unassembled WGS sequence"/>
</dbReference>
<dbReference type="PROSITE" id="PS50878">
    <property type="entry name" value="RT_POL"/>
    <property type="match status" value="1"/>
</dbReference>
<feature type="domain" description="Peptidase A2" evidence="11">
    <location>
        <begin position="36"/>
        <end position="109"/>
    </location>
</feature>
<dbReference type="STRING" id="67767.A0A0J7N8Y6"/>
<dbReference type="Gene3D" id="1.10.340.70">
    <property type="match status" value="1"/>
</dbReference>
<dbReference type="GO" id="GO:0003676">
    <property type="term" value="F:nucleic acid binding"/>
    <property type="evidence" value="ECO:0007669"/>
    <property type="project" value="InterPro"/>
</dbReference>
<gene>
    <name evidence="13" type="ORF">RF55_11298</name>
</gene>